<dbReference type="Proteomes" id="UP000604473">
    <property type="component" value="Unassembled WGS sequence"/>
</dbReference>
<keyword evidence="4" id="KW-1185">Reference proteome</keyword>
<reference evidence="3 4" key="1">
    <citation type="submission" date="2021-01" db="EMBL/GenBank/DDBJ databases">
        <title>Draft genomes of Rhodovulum sulfidophilum.</title>
        <authorList>
            <person name="Guzman M.S."/>
        </authorList>
    </citation>
    <scope>NUCLEOTIDE SEQUENCE [LARGE SCALE GENOMIC DNA]</scope>
    <source>
        <strain evidence="3 4">AB35</strain>
    </source>
</reference>
<dbReference type="PRINTS" id="PR01590">
    <property type="entry name" value="HTHFIS"/>
</dbReference>
<protein>
    <submittedName>
        <fullName evidence="3">Nif-specific transcriptional activator NifA</fullName>
    </submittedName>
</protein>
<evidence type="ECO:0000259" key="2">
    <source>
        <dbReference type="Pfam" id="PF02954"/>
    </source>
</evidence>
<name>A0ABS1RWE6_RHOSU</name>
<dbReference type="InterPro" id="IPR009057">
    <property type="entry name" value="Homeodomain-like_sf"/>
</dbReference>
<accession>A0ABS1RWE6</accession>
<evidence type="ECO:0000313" key="4">
    <source>
        <dbReference type="Proteomes" id="UP000604473"/>
    </source>
</evidence>
<evidence type="ECO:0000256" key="1">
    <source>
        <dbReference type="SAM" id="MobiDB-lite"/>
    </source>
</evidence>
<gene>
    <name evidence="3" type="ORF">JMM60_16750</name>
</gene>
<proteinExistence type="predicted"/>
<organism evidence="3 4">
    <name type="scientific">Rhodovulum sulfidophilum</name>
    <name type="common">Rhodobacter sulfidophilus</name>
    <dbReference type="NCBI Taxonomy" id="35806"/>
    <lineage>
        <taxon>Bacteria</taxon>
        <taxon>Pseudomonadati</taxon>
        <taxon>Pseudomonadota</taxon>
        <taxon>Alphaproteobacteria</taxon>
        <taxon>Rhodobacterales</taxon>
        <taxon>Paracoccaceae</taxon>
        <taxon>Rhodovulum</taxon>
    </lineage>
</organism>
<dbReference type="SUPFAM" id="SSF46689">
    <property type="entry name" value="Homeodomain-like"/>
    <property type="match status" value="1"/>
</dbReference>
<feature type="region of interest" description="Disordered" evidence="1">
    <location>
        <begin position="1"/>
        <end position="24"/>
    </location>
</feature>
<feature type="non-terminal residue" evidence="3">
    <location>
        <position position="1"/>
    </location>
</feature>
<comment type="caution">
    <text evidence="3">The sequence shown here is derived from an EMBL/GenBank/DDBJ whole genome shotgun (WGS) entry which is preliminary data.</text>
</comment>
<dbReference type="Gene3D" id="1.10.10.60">
    <property type="entry name" value="Homeodomain-like"/>
    <property type="match status" value="1"/>
</dbReference>
<dbReference type="EMBL" id="JAESJJ010000026">
    <property type="protein sequence ID" value="MBL3610414.1"/>
    <property type="molecule type" value="Genomic_DNA"/>
</dbReference>
<dbReference type="Pfam" id="PF02954">
    <property type="entry name" value="HTH_8"/>
    <property type="match status" value="1"/>
</dbReference>
<sequence>PAGFGKPLVAPPAGRPPAAFAPEPQDERARLVDAMERAGWVQAKAARLLGLTPRQIGYALKKHDIPLRKF</sequence>
<evidence type="ECO:0000313" key="3">
    <source>
        <dbReference type="EMBL" id="MBL3610414.1"/>
    </source>
</evidence>
<feature type="domain" description="DNA binding HTH" evidence="2">
    <location>
        <begin position="27"/>
        <end position="63"/>
    </location>
</feature>
<dbReference type="RefSeq" id="WP_272929645.1">
    <property type="nucleotide sequence ID" value="NZ_JAESJJ010000026.1"/>
</dbReference>
<dbReference type="InterPro" id="IPR002197">
    <property type="entry name" value="HTH_Fis"/>
</dbReference>